<evidence type="ECO:0000313" key="5">
    <source>
        <dbReference type="EMBL" id="CAB4853162.1"/>
    </source>
</evidence>
<dbReference type="EMBL" id="CAFBOL010000101">
    <property type="protein sequence ID" value="CAB5009101.1"/>
    <property type="molecule type" value="Genomic_DNA"/>
</dbReference>
<organism evidence="2">
    <name type="scientific">freshwater metagenome</name>
    <dbReference type="NCBI Taxonomy" id="449393"/>
    <lineage>
        <taxon>unclassified sequences</taxon>
        <taxon>metagenomes</taxon>
        <taxon>ecological metagenomes</taxon>
    </lineage>
</organism>
<evidence type="ECO:0000313" key="2">
    <source>
        <dbReference type="EMBL" id="CAB4362679.1"/>
    </source>
</evidence>
<dbReference type="EMBL" id="CAFBMT010000001">
    <property type="protein sequence ID" value="CAB4911543.1"/>
    <property type="molecule type" value="Genomic_DNA"/>
</dbReference>
<evidence type="ECO:0000313" key="3">
    <source>
        <dbReference type="EMBL" id="CAB4707743.1"/>
    </source>
</evidence>
<keyword evidence="1" id="KW-0812">Transmembrane</keyword>
<keyword evidence="1" id="KW-1133">Transmembrane helix</keyword>
<evidence type="ECO:0000313" key="4">
    <source>
        <dbReference type="EMBL" id="CAB4836141.1"/>
    </source>
</evidence>
<dbReference type="EMBL" id="CAESGF010000002">
    <property type="protein sequence ID" value="CAB4362679.1"/>
    <property type="molecule type" value="Genomic_DNA"/>
</dbReference>
<reference evidence="2" key="1">
    <citation type="submission" date="2020-05" db="EMBL/GenBank/DDBJ databases">
        <authorList>
            <person name="Chiriac C."/>
            <person name="Salcher M."/>
            <person name="Ghai R."/>
            <person name="Kavagutti S V."/>
        </authorList>
    </citation>
    <scope>NUCLEOTIDE SEQUENCE</scope>
</reference>
<evidence type="ECO:0000256" key="1">
    <source>
        <dbReference type="SAM" id="Phobius"/>
    </source>
</evidence>
<sequence>MPTVTLIYVMAAAVGTFVIAAVVVGREAHRLDAVAPRSVYIPEEAAEFVAEYLPQDSQARLTPNDLERLLTLHMRWLHSNGLQPANVVDRRQDIISTVVISEDTVAGYLLGEAEREGIEIIDDVDVVNVVEAHLAYFDAIGAVGPKAFTT</sequence>
<dbReference type="EMBL" id="CAEZYF010000002">
    <property type="protein sequence ID" value="CAB4707743.1"/>
    <property type="molecule type" value="Genomic_DNA"/>
</dbReference>
<dbReference type="AlphaFoldDB" id="A0A6J6A3X0"/>
<evidence type="ECO:0000313" key="7">
    <source>
        <dbReference type="EMBL" id="CAB5009101.1"/>
    </source>
</evidence>
<accession>A0A6J6A3X0</accession>
<protein>
    <submittedName>
        <fullName evidence="2">Unannotated protein</fullName>
    </submittedName>
</protein>
<name>A0A6J6A3X0_9ZZZZ</name>
<feature type="transmembrane region" description="Helical" evidence="1">
    <location>
        <begin position="6"/>
        <end position="24"/>
    </location>
</feature>
<proteinExistence type="predicted"/>
<keyword evidence="1" id="KW-0472">Membrane</keyword>
<evidence type="ECO:0000313" key="6">
    <source>
        <dbReference type="EMBL" id="CAB4911543.1"/>
    </source>
</evidence>
<gene>
    <name evidence="3" type="ORF">UFOPK2656_00462</name>
    <name evidence="4" type="ORF">UFOPK3099_03030</name>
    <name evidence="5" type="ORF">UFOPK3267_02687</name>
    <name evidence="6" type="ORF">UFOPK3651_00230</name>
    <name evidence="7" type="ORF">UFOPK3931_02703</name>
    <name evidence="2" type="ORF">UFOPK4189_00459</name>
</gene>
<dbReference type="EMBL" id="CAFAAV010000374">
    <property type="protein sequence ID" value="CAB4836141.1"/>
    <property type="molecule type" value="Genomic_DNA"/>
</dbReference>
<dbReference type="EMBL" id="CAFBIY010000209">
    <property type="protein sequence ID" value="CAB4853162.1"/>
    <property type="molecule type" value="Genomic_DNA"/>
</dbReference>